<feature type="compositionally biased region" description="Basic and acidic residues" evidence="1">
    <location>
        <begin position="200"/>
        <end position="213"/>
    </location>
</feature>
<comment type="caution">
    <text evidence="3">The sequence shown here is derived from an EMBL/GenBank/DDBJ whole genome shotgun (WGS) entry which is preliminary data.</text>
</comment>
<evidence type="ECO:0000313" key="3">
    <source>
        <dbReference type="EMBL" id="EKD66250.1"/>
    </source>
</evidence>
<organism evidence="3">
    <name type="scientific">uncultured bacterium</name>
    <name type="common">gcode 4</name>
    <dbReference type="NCBI Taxonomy" id="1234023"/>
    <lineage>
        <taxon>Bacteria</taxon>
        <taxon>environmental samples</taxon>
    </lineage>
</organism>
<feature type="compositionally biased region" description="Basic and acidic residues" evidence="1">
    <location>
        <begin position="164"/>
        <end position="193"/>
    </location>
</feature>
<keyword evidence="2" id="KW-1133">Transmembrane helix</keyword>
<gene>
    <name evidence="3" type="ORF">ACD_49C00056G0005</name>
</gene>
<dbReference type="AlphaFoldDB" id="K2ADX5"/>
<sequence>MNKLNITIFIIICAIIWAFILDVKTPVSFYYTTKWNLEYSQKNYTGAENDYSVAMPFTDEKNVIFNNAWNALYKKQNYKDAIQNYGKMTEKDDKNIFNKSHNLWNAFYKLWETEKDDNKKIELWKNSVSFYKKALTLDVNIDKDETNKNYLFVLDKLKKLEEKKKKEEEEKKKQEEAKKKKEEEQKKQNEKNKQSGSGYEDDKNQWKEWEQKESQNWQQQNSAGWKTWTNQWTWFSNLWGSGSDSEKLTESEKKELEQYLQYLKDFNKQNQQFLRNGTSKPETMNDMINNFFWNDELFNQIIPDDSGNKRDW</sequence>
<keyword evidence="2" id="KW-0812">Transmembrane</keyword>
<feature type="region of interest" description="Disordered" evidence="1">
    <location>
        <begin position="164"/>
        <end position="221"/>
    </location>
</feature>
<proteinExistence type="predicted"/>
<dbReference type="SUPFAM" id="SSF48452">
    <property type="entry name" value="TPR-like"/>
    <property type="match status" value="1"/>
</dbReference>
<feature type="transmembrane region" description="Helical" evidence="2">
    <location>
        <begin position="6"/>
        <end position="23"/>
    </location>
</feature>
<reference evidence="3" key="1">
    <citation type="journal article" date="2012" name="Science">
        <title>Fermentation, hydrogen, and sulfur metabolism in multiple uncultivated bacterial phyla.</title>
        <authorList>
            <person name="Wrighton K.C."/>
            <person name="Thomas B.C."/>
            <person name="Sharon I."/>
            <person name="Miller C.S."/>
            <person name="Castelle C.J."/>
            <person name="VerBerkmoes N.C."/>
            <person name="Wilkins M.J."/>
            <person name="Hettich R.L."/>
            <person name="Lipton M.S."/>
            <person name="Williams K.H."/>
            <person name="Long P.E."/>
            <person name="Banfield J.F."/>
        </authorList>
    </citation>
    <scope>NUCLEOTIDE SEQUENCE [LARGE SCALE GENOMIC DNA]</scope>
</reference>
<dbReference type="Gene3D" id="1.25.40.10">
    <property type="entry name" value="Tetratricopeptide repeat domain"/>
    <property type="match status" value="1"/>
</dbReference>
<keyword evidence="2" id="KW-0472">Membrane</keyword>
<protein>
    <submittedName>
        <fullName evidence="3">Uncharacterized protein</fullName>
    </submittedName>
</protein>
<dbReference type="EMBL" id="AMFJ01021642">
    <property type="protein sequence ID" value="EKD66250.1"/>
    <property type="molecule type" value="Genomic_DNA"/>
</dbReference>
<accession>K2ADX5</accession>
<dbReference type="InterPro" id="IPR011990">
    <property type="entry name" value="TPR-like_helical_dom_sf"/>
</dbReference>
<evidence type="ECO:0000256" key="2">
    <source>
        <dbReference type="SAM" id="Phobius"/>
    </source>
</evidence>
<evidence type="ECO:0000256" key="1">
    <source>
        <dbReference type="SAM" id="MobiDB-lite"/>
    </source>
</evidence>
<name>K2ADX5_9BACT</name>